<organism evidence="1 2">
    <name type="scientific">Neorhizobium galegae bv. orientalis str. HAMBI 540</name>
    <dbReference type="NCBI Taxonomy" id="1028800"/>
    <lineage>
        <taxon>Bacteria</taxon>
        <taxon>Pseudomonadati</taxon>
        <taxon>Pseudomonadota</taxon>
        <taxon>Alphaproteobacteria</taxon>
        <taxon>Hyphomicrobiales</taxon>
        <taxon>Rhizobiaceae</taxon>
        <taxon>Rhizobium/Agrobacterium group</taxon>
        <taxon>Neorhizobium</taxon>
    </lineage>
</organism>
<dbReference type="AlphaFoldDB" id="A0A068SM60"/>
<name>A0A068SM60_NEOGA</name>
<dbReference type="Proteomes" id="UP000028181">
    <property type="component" value="Chromosome I"/>
</dbReference>
<sequence>MSTHMNLEDIDSKGLKKVWSVAEFAKRYRIDHEEETRLLKLLGPFASQQELLMNASRAPRFR</sequence>
<gene>
    <name evidence="1" type="ORF">RG540_CH11460</name>
</gene>
<accession>A0A068SM60</accession>
<proteinExistence type="predicted"/>
<dbReference type="eggNOG" id="ENOG50318J1">
    <property type="taxonomic scope" value="Bacteria"/>
</dbReference>
<reference evidence="2" key="1">
    <citation type="journal article" date="2014" name="BMC Genomics">
        <title>Genome sequencing of two Neorhizobium galegae strains reveals a noeT gene responsible for the unusual acetylation of the nodulation factors.</title>
        <authorList>
            <person name="Osterman J."/>
            <person name="Marsh J."/>
            <person name="Laine P.K."/>
            <person name="Zeng Z."/>
            <person name="Alatalo E."/>
            <person name="Sullivan J.T."/>
            <person name="Young J.P."/>
            <person name="Thomas-Oates J."/>
            <person name="Paulin L."/>
            <person name="Lindstrom K."/>
        </authorList>
    </citation>
    <scope>NUCLEOTIDE SEQUENCE [LARGE SCALE GENOMIC DNA]</scope>
    <source>
        <strain evidence="2">HAMBI 540</strain>
    </source>
</reference>
<dbReference type="HOGENOM" id="CLU_208577_0_0_5"/>
<evidence type="ECO:0000313" key="1">
    <source>
        <dbReference type="EMBL" id="CDN47333.1"/>
    </source>
</evidence>
<dbReference type="RefSeq" id="WP_038585561.1">
    <property type="nucleotide sequence ID" value="NZ_HG938353.1"/>
</dbReference>
<dbReference type="KEGG" id="ngg:RG540_CH11460"/>
<evidence type="ECO:0000313" key="2">
    <source>
        <dbReference type="Proteomes" id="UP000028181"/>
    </source>
</evidence>
<protein>
    <submittedName>
        <fullName evidence="1">Uncharacterized protein</fullName>
    </submittedName>
</protein>
<dbReference type="EMBL" id="HG938353">
    <property type="protein sequence ID" value="CDN47333.1"/>
    <property type="molecule type" value="Genomic_DNA"/>
</dbReference>
<dbReference type="PATRIC" id="fig|1028800.3.peg.1164"/>
<dbReference type="GeneID" id="24259376"/>
<dbReference type="OrthoDB" id="8278685at2"/>
<keyword evidence="2" id="KW-1185">Reference proteome</keyword>